<feature type="domain" description="GFO/IDH/MocA-like oxidoreductase" evidence="3">
    <location>
        <begin position="184"/>
        <end position="307"/>
    </location>
</feature>
<dbReference type="STRING" id="370438.PTH_1113"/>
<dbReference type="Pfam" id="PF01408">
    <property type="entry name" value="GFO_IDH_MocA"/>
    <property type="match status" value="1"/>
</dbReference>
<evidence type="ECO:0000259" key="2">
    <source>
        <dbReference type="Pfam" id="PF01408"/>
    </source>
</evidence>
<dbReference type="InterPro" id="IPR036291">
    <property type="entry name" value="NAD(P)-bd_dom_sf"/>
</dbReference>
<dbReference type="InterPro" id="IPR052515">
    <property type="entry name" value="Gfo/Idh/MocA_Oxidoreductase"/>
</dbReference>
<dbReference type="eggNOG" id="COG0673">
    <property type="taxonomic scope" value="Bacteria"/>
</dbReference>
<protein>
    <submittedName>
        <fullName evidence="4">Predicted dehydrogenases and related proteins</fullName>
    </submittedName>
</protein>
<evidence type="ECO:0000313" key="5">
    <source>
        <dbReference type="Proteomes" id="UP000006556"/>
    </source>
</evidence>
<dbReference type="Gene3D" id="3.40.50.720">
    <property type="entry name" value="NAD(P)-binding Rossmann-like Domain"/>
    <property type="match status" value="1"/>
</dbReference>
<dbReference type="SUPFAM" id="SSF55347">
    <property type="entry name" value="Glyceraldehyde-3-phosphate dehydrogenase-like, C-terminal domain"/>
    <property type="match status" value="1"/>
</dbReference>
<dbReference type="AlphaFoldDB" id="A5D393"/>
<name>A5D393_PELTS</name>
<proteinExistence type="predicted"/>
<dbReference type="HOGENOM" id="CLU_023194_1_0_9"/>
<dbReference type="InterPro" id="IPR055170">
    <property type="entry name" value="GFO_IDH_MocA-like_dom"/>
</dbReference>
<dbReference type="EMBL" id="AP009389">
    <property type="protein sequence ID" value="BAF59294.1"/>
    <property type="molecule type" value="Genomic_DNA"/>
</dbReference>
<evidence type="ECO:0000259" key="3">
    <source>
        <dbReference type="Pfam" id="PF22725"/>
    </source>
</evidence>
<organism evidence="4 5">
    <name type="scientific">Pelotomaculum thermopropionicum (strain DSM 13744 / JCM 10971 / SI)</name>
    <dbReference type="NCBI Taxonomy" id="370438"/>
    <lineage>
        <taxon>Bacteria</taxon>
        <taxon>Bacillati</taxon>
        <taxon>Bacillota</taxon>
        <taxon>Clostridia</taxon>
        <taxon>Eubacteriales</taxon>
        <taxon>Desulfotomaculaceae</taxon>
        <taxon>Pelotomaculum</taxon>
    </lineage>
</organism>
<dbReference type="Gene3D" id="3.30.360.10">
    <property type="entry name" value="Dihydrodipicolinate Reductase, domain 2"/>
    <property type="match status" value="1"/>
</dbReference>
<dbReference type="Pfam" id="PF22725">
    <property type="entry name" value="GFO_IDH_MocA_C3"/>
    <property type="match status" value="1"/>
</dbReference>
<dbReference type="SUPFAM" id="SSF51735">
    <property type="entry name" value="NAD(P)-binding Rossmann-fold domains"/>
    <property type="match status" value="1"/>
</dbReference>
<gene>
    <name evidence="4" type="primary">MviM</name>
    <name evidence="4" type="ordered locus">PTH_1113</name>
</gene>
<reference evidence="5" key="1">
    <citation type="journal article" date="2008" name="Genome Res.">
        <title>The genome of Pelotomaculum thermopropionicum reveals niche-associated evolution in anaerobic microbiota.</title>
        <authorList>
            <person name="Kosaka T."/>
            <person name="Kato S."/>
            <person name="Shimoyama T."/>
            <person name="Ishii S."/>
            <person name="Abe T."/>
            <person name="Watanabe K."/>
        </authorList>
    </citation>
    <scope>NUCLEOTIDE SEQUENCE [LARGE SCALE GENOMIC DNA]</scope>
    <source>
        <strain evidence="5">DSM 13744 / JCM 10971 / SI</strain>
    </source>
</reference>
<dbReference type="InterPro" id="IPR000683">
    <property type="entry name" value="Gfo/Idh/MocA-like_OxRdtase_N"/>
</dbReference>
<dbReference type="GO" id="GO:0000166">
    <property type="term" value="F:nucleotide binding"/>
    <property type="evidence" value="ECO:0007669"/>
    <property type="project" value="InterPro"/>
</dbReference>
<accession>A5D393</accession>
<dbReference type="KEGG" id="pth:PTH_1113"/>
<sequence length="399" mass="43422">MEDEQPAGNRPGLSRQAPGRAERLPCRFHRRSGRPGFSGNGGGCIGIPGRERTVMARVKFGIAGCGRIARVHAEEILTMPQAELASVCDIDPGALQSFTCRYGVKGYRDYAEMLNKSDLDVIVICTPSGLHAEMGIMAARLGKHVLVEKPMALTLEDADRLIETCEKEGVLLSVVLQNRFKPPFRLLKMAVDEGRFGKLSHAGVTVRWNRDEAYFHNNPWRGKKAEDGGVMMNQAIHSIDMLQWLMGQVESLFAYTATRYRPIEAEDVGVAVLRFKSGALGVIEAASTVYPRNLEETIALFGEKGTAVIGGVKAGEIKTWQFSEAGEEGKFLPGRNDAAGNVKSGHRVVLENMIKALKTGGGLAVDGREGRKALEIVLGIYRSAETGMPVSLPLTRRCG</sequence>
<feature type="region of interest" description="Disordered" evidence="1">
    <location>
        <begin position="1"/>
        <end position="21"/>
    </location>
</feature>
<dbReference type="PANTHER" id="PTHR43249:SF1">
    <property type="entry name" value="D-GLUCOSIDE 3-DEHYDROGENASE"/>
    <property type="match status" value="1"/>
</dbReference>
<dbReference type="Proteomes" id="UP000006556">
    <property type="component" value="Chromosome"/>
</dbReference>
<evidence type="ECO:0000256" key="1">
    <source>
        <dbReference type="SAM" id="MobiDB-lite"/>
    </source>
</evidence>
<feature type="domain" description="Gfo/Idh/MocA-like oxidoreductase N-terminal" evidence="2">
    <location>
        <begin position="59"/>
        <end position="174"/>
    </location>
</feature>
<dbReference type="PANTHER" id="PTHR43249">
    <property type="entry name" value="UDP-N-ACETYL-2-AMINO-2-DEOXY-D-GLUCURONATE OXIDASE"/>
    <property type="match status" value="1"/>
</dbReference>
<evidence type="ECO:0000313" key="4">
    <source>
        <dbReference type="EMBL" id="BAF59294.1"/>
    </source>
</evidence>
<keyword evidence="5" id="KW-1185">Reference proteome</keyword>